<dbReference type="InterPro" id="IPR052928">
    <property type="entry name" value="Desiccation-related_membrane"/>
</dbReference>
<dbReference type="KEGG" id="vil:CFK37_00895"/>
<dbReference type="RefSeq" id="WP_089060142.1">
    <property type="nucleotide sequence ID" value="NZ_CP022315.1"/>
</dbReference>
<dbReference type="AlphaFoldDB" id="A0A220TYN6"/>
<evidence type="ECO:0000313" key="2">
    <source>
        <dbReference type="EMBL" id="ASK60865.1"/>
    </source>
</evidence>
<dbReference type="PANTHER" id="PTHR35792">
    <property type="entry name" value="GENERAL STRESS PROTEIN"/>
    <property type="match status" value="1"/>
</dbReference>
<dbReference type="PANTHER" id="PTHR35792:SF3">
    <property type="entry name" value="IG HYPOTHETICAL 17707"/>
    <property type="match status" value="1"/>
</dbReference>
<dbReference type="InterPro" id="IPR024623">
    <property type="entry name" value="YtxH"/>
</dbReference>
<dbReference type="Proteomes" id="UP000198312">
    <property type="component" value="Chromosome"/>
</dbReference>
<reference evidence="2 3" key="1">
    <citation type="submission" date="2017-07" db="EMBL/GenBank/DDBJ databases">
        <title>Virgibacillus sp. LM2416.</title>
        <authorList>
            <person name="Tak E.J."/>
            <person name="Bae J.-W."/>
        </authorList>
    </citation>
    <scope>NUCLEOTIDE SEQUENCE [LARGE SCALE GENOMIC DNA]</scope>
    <source>
        <strain evidence="2 3">LM2416</strain>
    </source>
</reference>
<evidence type="ECO:0000256" key="1">
    <source>
        <dbReference type="SAM" id="Phobius"/>
    </source>
</evidence>
<feature type="transmembrane region" description="Helical" evidence="1">
    <location>
        <begin position="6"/>
        <end position="26"/>
    </location>
</feature>
<proteinExistence type="predicted"/>
<dbReference type="Pfam" id="PF12732">
    <property type="entry name" value="YtxH"/>
    <property type="match status" value="1"/>
</dbReference>
<sequence length="121" mass="13706">MVRGKSLVYGFVIGGVVSAAAALLSTPSSGRDLRFRAREQSGEWKDMISNLKFDGLRLKQQISETSKEGAALIKDLTQEMKKSVQDWQQTVEPHQENIHKYLEQIESSLKDLEEKVKNNQQ</sequence>
<keyword evidence="1" id="KW-0472">Membrane</keyword>
<evidence type="ECO:0000313" key="3">
    <source>
        <dbReference type="Proteomes" id="UP000198312"/>
    </source>
</evidence>
<dbReference type="OrthoDB" id="2692215at2"/>
<organism evidence="2 3">
    <name type="scientific">Virgibacillus phasianinus</name>
    <dbReference type="NCBI Taxonomy" id="2017483"/>
    <lineage>
        <taxon>Bacteria</taxon>
        <taxon>Bacillati</taxon>
        <taxon>Bacillota</taxon>
        <taxon>Bacilli</taxon>
        <taxon>Bacillales</taxon>
        <taxon>Bacillaceae</taxon>
        <taxon>Virgibacillus</taxon>
    </lineage>
</organism>
<keyword evidence="1" id="KW-0812">Transmembrane</keyword>
<dbReference type="EMBL" id="CP022315">
    <property type="protein sequence ID" value="ASK60865.1"/>
    <property type="molecule type" value="Genomic_DNA"/>
</dbReference>
<protein>
    <recommendedName>
        <fullName evidence="4">Gas vesicle protein</fullName>
    </recommendedName>
</protein>
<name>A0A220TYN6_9BACI</name>
<accession>A0A220TYN6</accession>
<evidence type="ECO:0008006" key="4">
    <source>
        <dbReference type="Google" id="ProtNLM"/>
    </source>
</evidence>
<keyword evidence="1" id="KW-1133">Transmembrane helix</keyword>
<keyword evidence="3" id="KW-1185">Reference proteome</keyword>
<gene>
    <name evidence="2" type="ORF">CFK37_00895</name>
</gene>